<dbReference type="InterPro" id="IPR011013">
    <property type="entry name" value="Gal_mutarotase_sf_dom"/>
</dbReference>
<dbReference type="FunFam" id="2.70.98.10:FF:000014">
    <property type="entry name" value="Aldose 1-epimerase, putative"/>
    <property type="match status" value="1"/>
</dbReference>
<dbReference type="OrthoDB" id="274691at2759"/>
<dbReference type="GO" id="GO:0006006">
    <property type="term" value="P:glucose metabolic process"/>
    <property type="evidence" value="ECO:0007669"/>
    <property type="project" value="TreeGrafter"/>
</dbReference>
<keyword evidence="4" id="KW-0812">Transmembrane</keyword>
<protein>
    <recommendedName>
        <fullName evidence="7">Galactose mutarotase-like domain-containing protein</fullName>
    </recommendedName>
</protein>
<dbReference type="KEGG" id="apuu:APUU_30365S"/>
<evidence type="ECO:0000256" key="1">
    <source>
        <dbReference type="ARBA" id="ARBA00006206"/>
    </source>
</evidence>
<gene>
    <name evidence="5" type="ORF">APUU_30365S</name>
</gene>
<reference evidence="5" key="1">
    <citation type="submission" date="2021-01" db="EMBL/GenBank/DDBJ databases">
        <authorList>
            <consortium name="Aspergillus puulaauensis MK2 genome sequencing consortium"/>
            <person name="Kazuki M."/>
            <person name="Futagami T."/>
        </authorList>
    </citation>
    <scope>NUCLEOTIDE SEQUENCE</scope>
    <source>
        <strain evidence="5">MK2</strain>
    </source>
</reference>
<dbReference type="GO" id="GO:0004034">
    <property type="term" value="F:aldose 1-epimerase activity"/>
    <property type="evidence" value="ECO:0007669"/>
    <property type="project" value="TreeGrafter"/>
</dbReference>
<feature type="transmembrane region" description="Helical" evidence="4">
    <location>
        <begin position="83"/>
        <end position="102"/>
    </location>
</feature>
<dbReference type="CDD" id="cd09019">
    <property type="entry name" value="galactose_mutarotase_like"/>
    <property type="match status" value="1"/>
</dbReference>
<accession>A0A7R7XIU5</accession>
<evidence type="ECO:0000256" key="3">
    <source>
        <dbReference type="ARBA" id="ARBA00023277"/>
    </source>
</evidence>
<keyword evidence="6" id="KW-1185">Reference proteome</keyword>
<dbReference type="GO" id="GO:0033499">
    <property type="term" value="P:galactose catabolic process via UDP-galactose, Leloir pathway"/>
    <property type="evidence" value="ECO:0007669"/>
    <property type="project" value="TreeGrafter"/>
</dbReference>
<dbReference type="GeneID" id="64972145"/>
<evidence type="ECO:0008006" key="7">
    <source>
        <dbReference type="Google" id="ProtNLM"/>
    </source>
</evidence>
<dbReference type="EMBL" id="AP024445">
    <property type="protein sequence ID" value="BCS22140.1"/>
    <property type="molecule type" value="Genomic_DNA"/>
</dbReference>
<evidence type="ECO:0000256" key="2">
    <source>
        <dbReference type="ARBA" id="ARBA00023235"/>
    </source>
</evidence>
<dbReference type="PANTHER" id="PTHR10091:SF6">
    <property type="entry name" value="1-EPIMERASE, PUTATIVE (AFU_ORTHOLOGUE AFUA_3G13240)-RELATED"/>
    <property type="match status" value="1"/>
</dbReference>
<keyword evidence="3" id="KW-0119">Carbohydrate metabolism</keyword>
<dbReference type="GO" id="GO:0030246">
    <property type="term" value="F:carbohydrate binding"/>
    <property type="evidence" value="ECO:0007669"/>
    <property type="project" value="InterPro"/>
</dbReference>
<dbReference type="InterPro" id="IPR047215">
    <property type="entry name" value="Galactose_mutarotase-like"/>
</dbReference>
<dbReference type="SUPFAM" id="SSF74650">
    <property type="entry name" value="Galactose mutarotase-like"/>
    <property type="match status" value="1"/>
</dbReference>
<organism evidence="5 6">
    <name type="scientific">Aspergillus puulaauensis</name>
    <dbReference type="NCBI Taxonomy" id="1220207"/>
    <lineage>
        <taxon>Eukaryota</taxon>
        <taxon>Fungi</taxon>
        <taxon>Dikarya</taxon>
        <taxon>Ascomycota</taxon>
        <taxon>Pezizomycotina</taxon>
        <taxon>Eurotiomycetes</taxon>
        <taxon>Eurotiomycetidae</taxon>
        <taxon>Eurotiales</taxon>
        <taxon>Aspergillaceae</taxon>
        <taxon>Aspergillus</taxon>
    </lineage>
</organism>
<sequence>MEIRFVPPALSPHDEVTSAGDSFLALGGLTGLVRSPIHDSVAQQSMAIPGETIKEKASPAMPSPSPSQLRFLVCPARFSPRVALFYCYIFVGVSALLTYVMYFKHSTPAFLLGLLASTQDVAALPQASSTPQPPSADAYKVYTISANNITAKFIPHGARLTSLLVPDRDGAPQDVVVGYDDTTKYGADTNFFGAVVGRYANRIKNGTFTIDDNEYHIPKNENDGLDTLHGGDIGYDQRNWTVTAQTNSSITFSFYDKALQGFPGDVLTHATYTVDNDNPTGSPQLTTKLVSLALTETTPIMAANHIYWNLNGFRDANVLDDVTLQLPLSSRFIATDGILIPNGKISTVDAYDGSPDFTSPKLVGKDIDSAVGLCGTDCTGYDNCFIVDRPTGYSADALIPAVHMSSKNTGITLDVTTNTPAIQIYSCNGQDGSDPVKPSQIQRVKDAGFNGPTTLDKNACVVIETEGWIDGINQPGWGQTDNQIFSPGGLPAVNLAVYKFGTA</sequence>
<dbReference type="Proteomes" id="UP000654913">
    <property type="component" value="Chromosome 3"/>
</dbReference>
<dbReference type="Gene3D" id="2.70.98.10">
    <property type="match status" value="1"/>
</dbReference>
<evidence type="ECO:0000256" key="4">
    <source>
        <dbReference type="SAM" id="Phobius"/>
    </source>
</evidence>
<keyword evidence="4" id="KW-0472">Membrane</keyword>
<dbReference type="InterPro" id="IPR008183">
    <property type="entry name" value="Aldose_1/G6P_1-epimerase"/>
</dbReference>
<dbReference type="RefSeq" id="XP_041554334.1">
    <property type="nucleotide sequence ID" value="XM_041701449.1"/>
</dbReference>
<proteinExistence type="inferred from homology"/>
<dbReference type="InterPro" id="IPR014718">
    <property type="entry name" value="GH-type_carb-bd"/>
</dbReference>
<keyword evidence="4" id="KW-1133">Transmembrane helix</keyword>
<evidence type="ECO:0000313" key="6">
    <source>
        <dbReference type="Proteomes" id="UP000654913"/>
    </source>
</evidence>
<name>A0A7R7XIU5_9EURO</name>
<dbReference type="Pfam" id="PF01263">
    <property type="entry name" value="Aldose_epim"/>
    <property type="match status" value="1"/>
</dbReference>
<evidence type="ECO:0000313" key="5">
    <source>
        <dbReference type="EMBL" id="BCS22140.1"/>
    </source>
</evidence>
<keyword evidence="2" id="KW-0413">Isomerase</keyword>
<dbReference type="PANTHER" id="PTHR10091">
    <property type="entry name" value="ALDOSE-1-EPIMERASE"/>
    <property type="match status" value="1"/>
</dbReference>
<reference evidence="5" key="2">
    <citation type="submission" date="2021-02" db="EMBL/GenBank/DDBJ databases">
        <title>Aspergillus puulaauensis MK2 genome sequence.</title>
        <authorList>
            <person name="Futagami T."/>
            <person name="Mori K."/>
            <person name="Kadooka C."/>
            <person name="Tanaka T."/>
        </authorList>
    </citation>
    <scope>NUCLEOTIDE SEQUENCE</scope>
    <source>
        <strain evidence="5">MK2</strain>
    </source>
</reference>
<comment type="similarity">
    <text evidence="1">Belongs to the aldose epimerase family.</text>
</comment>
<dbReference type="AlphaFoldDB" id="A0A7R7XIU5"/>